<keyword evidence="2" id="KW-1185">Reference proteome</keyword>
<accession>A0A9P8DR75</accession>
<dbReference type="KEGG" id="fmu:J7337_000037"/>
<dbReference type="GeneID" id="68307894"/>
<dbReference type="EMBL" id="JAHBCI010000001">
    <property type="protein sequence ID" value="KAG9506505.1"/>
    <property type="molecule type" value="Genomic_DNA"/>
</dbReference>
<protein>
    <submittedName>
        <fullName evidence="1">Uncharacterized protein</fullName>
    </submittedName>
</protein>
<evidence type="ECO:0000313" key="2">
    <source>
        <dbReference type="Proteomes" id="UP000827133"/>
    </source>
</evidence>
<dbReference type="RefSeq" id="XP_044685504.1">
    <property type="nucleotide sequence ID" value="XM_044817802.1"/>
</dbReference>
<proteinExistence type="predicted"/>
<evidence type="ECO:0000313" key="1">
    <source>
        <dbReference type="EMBL" id="KAG9506505.1"/>
    </source>
</evidence>
<dbReference type="AlphaFoldDB" id="A0A9P8DR75"/>
<dbReference type="Proteomes" id="UP000827133">
    <property type="component" value="Unassembled WGS sequence"/>
</dbReference>
<comment type="caution">
    <text evidence="1">The sequence shown here is derived from an EMBL/GenBank/DDBJ whole genome shotgun (WGS) entry which is preliminary data.</text>
</comment>
<name>A0A9P8DR75_9HYPO</name>
<sequence length="107" mass="11551">MATLDSSEVDSYILSVAKAFCSKDADRSMEEAAKLTCQNAKDINVAFMGITMALVISDGERGTHNADRMVPIVRAYAKFLLDSMQLAKDGAQHGEGETFVLPNSFTA</sequence>
<organism evidence="1 2">
    <name type="scientific">Fusarium musae</name>
    <dbReference type="NCBI Taxonomy" id="1042133"/>
    <lineage>
        <taxon>Eukaryota</taxon>
        <taxon>Fungi</taxon>
        <taxon>Dikarya</taxon>
        <taxon>Ascomycota</taxon>
        <taxon>Pezizomycotina</taxon>
        <taxon>Sordariomycetes</taxon>
        <taxon>Hypocreomycetidae</taxon>
        <taxon>Hypocreales</taxon>
        <taxon>Nectriaceae</taxon>
        <taxon>Fusarium</taxon>
    </lineage>
</organism>
<reference evidence="1" key="1">
    <citation type="journal article" date="2021" name="Mol. Plant Microbe Interact.">
        <title>Telomere to telomere genome assembly of Fusarium musae F31, causal agent of crown rot disease of banana.</title>
        <authorList>
            <person name="Degradi L."/>
            <person name="Tava V."/>
            <person name="Kunova A."/>
            <person name="Cortesi P."/>
            <person name="Saracchi M."/>
            <person name="Pasquali M."/>
        </authorList>
    </citation>
    <scope>NUCLEOTIDE SEQUENCE</scope>
    <source>
        <strain evidence="1">F31</strain>
    </source>
</reference>
<gene>
    <name evidence="1" type="ORF">J7337_000037</name>
</gene>